<evidence type="ECO:0000313" key="2">
    <source>
        <dbReference type="EMBL" id="KZV97730.1"/>
    </source>
</evidence>
<organism evidence="2 3">
    <name type="scientific">Exidia glandulosa HHB12029</name>
    <dbReference type="NCBI Taxonomy" id="1314781"/>
    <lineage>
        <taxon>Eukaryota</taxon>
        <taxon>Fungi</taxon>
        <taxon>Dikarya</taxon>
        <taxon>Basidiomycota</taxon>
        <taxon>Agaricomycotina</taxon>
        <taxon>Agaricomycetes</taxon>
        <taxon>Auriculariales</taxon>
        <taxon>Exidiaceae</taxon>
        <taxon>Exidia</taxon>
    </lineage>
</organism>
<reference evidence="2 3" key="1">
    <citation type="journal article" date="2016" name="Mol. Biol. Evol.">
        <title>Comparative Genomics of Early-Diverging Mushroom-Forming Fungi Provides Insights into the Origins of Lignocellulose Decay Capabilities.</title>
        <authorList>
            <person name="Nagy L.G."/>
            <person name="Riley R."/>
            <person name="Tritt A."/>
            <person name="Adam C."/>
            <person name="Daum C."/>
            <person name="Floudas D."/>
            <person name="Sun H."/>
            <person name="Yadav J.S."/>
            <person name="Pangilinan J."/>
            <person name="Larsson K.H."/>
            <person name="Matsuura K."/>
            <person name="Barry K."/>
            <person name="Labutti K."/>
            <person name="Kuo R."/>
            <person name="Ohm R.A."/>
            <person name="Bhattacharya S.S."/>
            <person name="Shirouzu T."/>
            <person name="Yoshinaga Y."/>
            <person name="Martin F.M."/>
            <person name="Grigoriev I.V."/>
            <person name="Hibbett D.S."/>
        </authorList>
    </citation>
    <scope>NUCLEOTIDE SEQUENCE [LARGE SCALE GENOMIC DNA]</scope>
    <source>
        <strain evidence="2 3">HHB12029</strain>
    </source>
</reference>
<feature type="region of interest" description="Disordered" evidence="1">
    <location>
        <begin position="17"/>
        <end position="40"/>
    </location>
</feature>
<proteinExistence type="predicted"/>
<dbReference type="OrthoDB" id="10651839at2759"/>
<dbReference type="EMBL" id="KV425926">
    <property type="protein sequence ID" value="KZV97730.1"/>
    <property type="molecule type" value="Genomic_DNA"/>
</dbReference>
<evidence type="ECO:0000256" key="1">
    <source>
        <dbReference type="SAM" id="MobiDB-lite"/>
    </source>
</evidence>
<evidence type="ECO:0000313" key="3">
    <source>
        <dbReference type="Proteomes" id="UP000077266"/>
    </source>
</evidence>
<dbReference type="AlphaFoldDB" id="A0A165LDR9"/>
<gene>
    <name evidence="2" type="ORF">EXIGLDRAFT_764092</name>
</gene>
<protein>
    <submittedName>
        <fullName evidence="2">Uncharacterized protein</fullName>
    </submittedName>
</protein>
<dbReference type="Proteomes" id="UP000077266">
    <property type="component" value="Unassembled WGS sequence"/>
</dbReference>
<keyword evidence="3" id="KW-1185">Reference proteome</keyword>
<sequence length="460" mass="50836">MALLLGDDMPPQLVAEIPKKSPNNSAMASSIKGAHCRPSEGIMQPAYPGNRQPARRYANVAAHRTAYWLGAEPVAPLLFDGDPAAANGRYDQAQDYYRANALLPRYADGPGYPPPYDFQPQGPAAPYPNFPFVPLYAPAQLGNNQQAQPGPLAGFAPNNYTQQVPAANVGDAVNMANIGPPRPRPQPIGDQIMDRIQAGQALVVYSIDMFFQVLHANGPRRERLTIKSDTDPEWVRKQVCEKMRLDPLTADLGFKTSRDKARDAPWAFNSKEQVLEAIACICQAKSRARTRENDLFIKTWYVFRTLIVLTAALTPSQAQPNPGYPTPGGSVKRGKAQSTALRVGGIATTTSKMLELEDKLRCQNKTCNTPGKAGVDKFCCIDRDGTHVWVCPEVRSFWASCMAADPENVTVNHPPATLKFDHVRSKKRRLTLLPLSQTSRSYQRQLRQAPPRFGREHRSH</sequence>
<name>A0A165LDR9_EXIGL</name>
<feature type="region of interest" description="Disordered" evidence="1">
    <location>
        <begin position="439"/>
        <end position="460"/>
    </location>
</feature>
<dbReference type="InParanoid" id="A0A165LDR9"/>
<accession>A0A165LDR9</accession>
<dbReference type="STRING" id="1314781.A0A165LDR9"/>